<name>A0A5K1K6L4_9APHY</name>
<evidence type="ECO:0000313" key="2">
    <source>
        <dbReference type="EMBL" id="VWP02052.1"/>
    </source>
</evidence>
<proteinExistence type="predicted"/>
<evidence type="ECO:0000256" key="1">
    <source>
        <dbReference type="SAM" id="Phobius"/>
    </source>
</evidence>
<accession>A0A5K1K6L4</accession>
<organism evidence="2">
    <name type="scientific">Ganoderma boninense</name>
    <dbReference type="NCBI Taxonomy" id="34458"/>
    <lineage>
        <taxon>Eukaryota</taxon>
        <taxon>Fungi</taxon>
        <taxon>Dikarya</taxon>
        <taxon>Basidiomycota</taxon>
        <taxon>Agaricomycotina</taxon>
        <taxon>Agaricomycetes</taxon>
        <taxon>Polyporales</taxon>
        <taxon>Polyporaceae</taxon>
        <taxon>Ganoderma</taxon>
    </lineage>
</organism>
<feature type="transmembrane region" description="Helical" evidence="1">
    <location>
        <begin position="207"/>
        <end position="231"/>
    </location>
</feature>
<dbReference type="AlphaFoldDB" id="A0A5K1K6L4"/>
<protein>
    <submittedName>
        <fullName evidence="2">Zn(2)-C6 fungal-type domain-containing protein</fullName>
    </submittedName>
</protein>
<feature type="transmembrane region" description="Helical" evidence="1">
    <location>
        <begin position="20"/>
        <end position="37"/>
    </location>
</feature>
<gene>
    <name evidence="2" type="primary">I1RJS7</name>
</gene>
<keyword evidence="1" id="KW-0472">Membrane</keyword>
<sequence>MATSTVLRVNLALTCVESALYGIFFLLATTSLSVLVARRWRSPNGTSTLSVGGTLLRSPLVIATLLLFITVSGSMDYEGGRNMTGYYLLVESPPQVVAAAFVVASVIVGDIILTYRVWIVWDKKLATIIFPALCTCAYIVVVQLFAVFKPEESIFVSASKRRVITTAALTLSTNMYGTGCIAYRIWTTNRAMKHERAAGPGMGLSEALVIFVESAALYTSWTFFFLVSYIASSPLEAFAFHCIPAATGISFMLIIVRVGLGFSWAEIAGSQLAVSVGGLGGIAGPTVTTRGQTDLAAAYPLAMIVSVTQTVEREVTDFALPRVGSKGDSDSDTVGETV</sequence>
<reference evidence="2" key="1">
    <citation type="submission" date="2019-10" db="EMBL/GenBank/DDBJ databases">
        <authorList>
            <person name="Nor Muhammad N."/>
        </authorList>
    </citation>
    <scope>NUCLEOTIDE SEQUENCE</scope>
</reference>
<dbReference type="EMBL" id="LR729889">
    <property type="protein sequence ID" value="VWP02052.1"/>
    <property type="molecule type" value="Genomic_DNA"/>
</dbReference>
<feature type="transmembrane region" description="Helical" evidence="1">
    <location>
        <begin position="163"/>
        <end position="186"/>
    </location>
</feature>
<feature type="transmembrane region" description="Helical" evidence="1">
    <location>
        <begin position="58"/>
        <end position="75"/>
    </location>
</feature>
<keyword evidence="1" id="KW-0812">Transmembrane</keyword>
<feature type="transmembrane region" description="Helical" evidence="1">
    <location>
        <begin position="237"/>
        <end position="256"/>
    </location>
</feature>
<feature type="transmembrane region" description="Helical" evidence="1">
    <location>
        <begin position="95"/>
        <end position="113"/>
    </location>
</feature>
<feature type="transmembrane region" description="Helical" evidence="1">
    <location>
        <begin position="125"/>
        <end position="148"/>
    </location>
</feature>
<keyword evidence="1" id="KW-1133">Transmembrane helix</keyword>